<reference evidence="1" key="1">
    <citation type="submission" date="2021-06" db="EMBL/GenBank/DDBJ databases">
        <title>Complete genome sequence of Burkholderia cenocepacia phage Paku.</title>
        <authorList>
            <person name="Rezene S."/>
            <person name="Yao G."/>
            <person name="Burrowes B."/>
            <person name="Liu M."/>
            <person name="Gill J."/>
        </authorList>
    </citation>
    <scope>NUCLEOTIDE SEQUENCE</scope>
</reference>
<organism evidence="1 2">
    <name type="scientific">Burkholderia phage Paku</name>
    <dbReference type="NCBI Taxonomy" id="2859650"/>
    <lineage>
        <taxon>Viruses</taxon>
        <taxon>Duplodnaviria</taxon>
        <taxon>Heunggongvirae</taxon>
        <taxon>Uroviricota</taxon>
        <taxon>Caudoviricetes</taxon>
        <taxon>Autographivirales</taxon>
        <taxon>Autonotataviridae</taxon>
        <taxon>Pakuvirus</taxon>
        <taxon>Pakuvirus paku</taxon>
    </lineage>
</organism>
<dbReference type="Proteomes" id="UP000827220">
    <property type="component" value="Segment"/>
</dbReference>
<dbReference type="EMBL" id="MZ326863">
    <property type="protein sequence ID" value="QYW02329.1"/>
    <property type="molecule type" value="Genomic_DNA"/>
</dbReference>
<accession>A0AAE7WMQ6</accession>
<protein>
    <submittedName>
        <fullName evidence="1">Uncharacterized protein</fullName>
    </submittedName>
</protein>
<name>A0AAE7WMQ6_9CAUD</name>
<evidence type="ECO:0000313" key="2">
    <source>
        <dbReference type="Proteomes" id="UP000827220"/>
    </source>
</evidence>
<gene>
    <name evidence="1" type="ORF">CPT_Paku_035</name>
</gene>
<evidence type="ECO:0000313" key="1">
    <source>
        <dbReference type="EMBL" id="QYW02329.1"/>
    </source>
</evidence>
<keyword evidence="2" id="KW-1185">Reference proteome</keyword>
<proteinExistence type="predicted"/>
<sequence length="152" mass="17293">MSLVGAKWNVQFLDADRAAIKAALYRQYSTMHAPDSKAWFKTVDPEHVYQVVCGERSPFESILLNGYLLCMSLDTAWWSPDKKLLHEMMLLKVDPRAWNLRSVLRAFVELGKRVGAAGLTSGTSLHMNDRRLARVYERFGFGTAAHSLYLEL</sequence>